<evidence type="ECO:0000313" key="4">
    <source>
        <dbReference type="Proteomes" id="UP000198287"/>
    </source>
</evidence>
<keyword evidence="1" id="KW-0812">Transmembrane</keyword>
<keyword evidence="4" id="KW-1185">Reference proteome</keyword>
<keyword evidence="1" id="KW-0472">Membrane</keyword>
<gene>
    <name evidence="3" type="ORF">Fcan01_17448</name>
</gene>
<dbReference type="EMBL" id="LNIX01000012">
    <property type="protein sequence ID" value="OXA48272.1"/>
    <property type="molecule type" value="Genomic_DNA"/>
</dbReference>
<evidence type="ECO:0000256" key="1">
    <source>
        <dbReference type="SAM" id="Phobius"/>
    </source>
</evidence>
<evidence type="ECO:0000313" key="3">
    <source>
        <dbReference type="EMBL" id="OXA48272.1"/>
    </source>
</evidence>
<name>A0A226DRZ6_FOLCA</name>
<sequence length="616" mass="70382">MPLLNLLFCLITVSMSTGKLNLSKSFPGLRLDFLEHPAKIFYINSSSNDILPVSFAFLILNGQIENFNFFRNSLLHETRRKVYDGSGTLVVFIVNSVAKPNKAIFGRLIELVIVPNSSDLDLILQPKVVPEISPCLQIYHQIFPTRRSIPDVGKSDAYFAASQSIMLDFYKVSDNNYVRMRNMKNRHHMVVKVVLKHLNLSVDACGSHRFLEDGSQRHLDFGISSYKQQHEKLQTASLIHSGEQFRIIFASMRREVFSGMFVSLVKPIGTQVLVFSLVLIVLLTTFLWLYVKFLVKVGQKRAALSETKVVDVILYLFRGHVDQCVDTGNVFRGHHRNDLKVLHAAWLCYTLLVLAAYRSNLIDTLMQPGSYERHETFEQLANDERTIVGIGLEGRPGQSSNIRTIMAGEVAKSKSDSTHTFERIGAKFNKSYVPNALEILEGRFNFMDDEIMVEKTFLVLEKRYGVHHYEIGRESLKNEEFWSVSHSAPKARQILRVIRHLAECGALDNFRREQESVGETILEKYLQILFAPIFAEDKVDDEGEDYDTLEDLAEWYERLRLKLALFGLRDLEQMPKRLKIKNFFATGILLGGGVLLGFFIFLGEMATPKKCYRSSK</sequence>
<keyword evidence="2" id="KW-0732">Signal</keyword>
<feature type="transmembrane region" description="Helical" evidence="1">
    <location>
        <begin position="272"/>
        <end position="291"/>
    </location>
</feature>
<feature type="chain" id="PRO_5012804824" evidence="2">
    <location>
        <begin position="19"/>
        <end position="616"/>
    </location>
</feature>
<feature type="signal peptide" evidence="2">
    <location>
        <begin position="1"/>
        <end position="18"/>
    </location>
</feature>
<organism evidence="3 4">
    <name type="scientific">Folsomia candida</name>
    <name type="common">Springtail</name>
    <dbReference type="NCBI Taxonomy" id="158441"/>
    <lineage>
        <taxon>Eukaryota</taxon>
        <taxon>Metazoa</taxon>
        <taxon>Ecdysozoa</taxon>
        <taxon>Arthropoda</taxon>
        <taxon>Hexapoda</taxon>
        <taxon>Collembola</taxon>
        <taxon>Entomobryomorpha</taxon>
        <taxon>Isotomoidea</taxon>
        <taxon>Isotomidae</taxon>
        <taxon>Proisotominae</taxon>
        <taxon>Folsomia</taxon>
    </lineage>
</organism>
<dbReference type="AlphaFoldDB" id="A0A226DRZ6"/>
<comment type="caution">
    <text evidence="3">The sequence shown here is derived from an EMBL/GenBank/DDBJ whole genome shotgun (WGS) entry which is preliminary data.</text>
</comment>
<evidence type="ECO:0000256" key="2">
    <source>
        <dbReference type="SAM" id="SignalP"/>
    </source>
</evidence>
<reference evidence="3 4" key="1">
    <citation type="submission" date="2015-12" db="EMBL/GenBank/DDBJ databases">
        <title>The genome of Folsomia candida.</title>
        <authorList>
            <person name="Faddeeva A."/>
            <person name="Derks M.F."/>
            <person name="Anvar Y."/>
            <person name="Smit S."/>
            <person name="Van Straalen N."/>
            <person name="Roelofs D."/>
        </authorList>
    </citation>
    <scope>NUCLEOTIDE SEQUENCE [LARGE SCALE GENOMIC DNA]</scope>
    <source>
        <strain evidence="3 4">VU population</strain>
        <tissue evidence="3">Whole body</tissue>
    </source>
</reference>
<proteinExistence type="predicted"/>
<protein>
    <submittedName>
        <fullName evidence="3">Uncharacterized protein</fullName>
    </submittedName>
</protein>
<keyword evidence="1" id="KW-1133">Transmembrane helix</keyword>
<dbReference type="Proteomes" id="UP000198287">
    <property type="component" value="Unassembled WGS sequence"/>
</dbReference>
<accession>A0A226DRZ6</accession>
<feature type="transmembrane region" description="Helical" evidence="1">
    <location>
        <begin position="583"/>
        <end position="603"/>
    </location>
</feature>